<sequence>MEREILQLLHENAKLTARQIATMLGVAEKEVKAKIKELEEKKAIIKYHTLINWEKTEYEPVMALIEVKVTPQREVGFDGIAKRIYQFDEVKDVYLMSGDYDLAVMVEGNSMKEVALFVALKLSTIEGVQSCATHFILKTYKHEGVILDDDGEDRRLVISP</sequence>
<dbReference type="PANTHER" id="PTHR43413">
    <property type="entry name" value="TRANSCRIPTIONAL REGULATOR, ASNC FAMILY"/>
    <property type="match status" value="1"/>
</dbReference>
<dbReference type="EMBL" id="BDJK01000020">
    <property type="protein sequence ID" value="GAV22869.1"/>
    <property type="molecule type" value="Genomic_DNA"/>
</dbReference>
<evidence type="ECO:0000259" key="4">
    <source>
        <dbReference type="PROSITE" id="PS50956"/>
    </source>
</evidence>
<feature type="domain" description="HTH asnC-type" evidence="4">
    <location>
        <begin position="1"/>
        <end position="78"/>
    </location>
</feature>
<name>A0A1L8CVI9_9THEO</name>
<dbReference type="InterPro" id="IPR011008">
    <property type="entry name" value="Dimeric_a/b-barrel"/>
</dbReference>
<dbReference type="SUPFAM" id="SSF46785">
    <property type="entry name" value="Winged helix' DNA-binding domain"/>
    <property type="match status" value="1"/>
</dbReference>
<keyword evidence="1" id="KW-0805">Transcription regulation</keyword>
<evidence type="ECO:0000256" key="1">
    <source>
        <dbReference type="ARBA" id="ARBA00023015"/>
    </source>
</evidence>
<dbReference type="STRING" id="870242.cpu_13790"/>
<keyword evidence="6" id="KW-1185">Reference proteome</keyword>
<protein>
    <submittedName>
        <fullName evidence="5">AsnC family transcriptional regulator</fullName>
    </submittedName>
</protein>
<evidence type="ECO:0000256" key="3">
    <source>
        <dbReference type="ARBA" id="ARBA00023163"/>
    </source>
</evidence>
<evidence type="ECO:0000256" key="2">
    <source>
        <dbReference type="ARBA" id="ARBA00023125"/>
    </source>
</evidence>
<gene>
    <name evidence="5" type="ORF">cpu_13790</name>
</gene>
<dbReference type="InterPro" id="IPR000485">
    <property type="entry name" value="AsnC-type_HTH_dom"/>
</dbReference>
<proteinExistence type="predicted"/>
<organism evidence="5 6">
    <name type="scientific">Carboxydothermus pertinax</name>
    <dbReference type="NCBI Taxonomy" id="870242"/>
    <lineage>
        <taxon>Bacteria</taxon>
        <taxon>Bacillati</taxon>
        <taxon>Bacillota</taxon>
        <taxon>Clostridia</taxon>
        <taxon>Thermoanaerobacterales</taxon>
        <taxon>Thermoanaerobacteraceae</taxon>
        <taxon>Carboxydothermus</taxon>
    </lineage>
</organism>
<dbReference type="AlphaFoldDB" id="A0A1L8CVI9"/>
<dbReference type="RefSeq" id="WP_075859325.1">
    <property type="nucleotide sequence ID" value="NZ_BDJK01000020.1"/>
</dbReference>
<dbReference type="InterPro" id="IPR019887">
    <property type="entry name" value="Tscrpt_reg_AsnC/Lrp_C"/>
</dbReference>
<dbReference type="InterPro" id="IPR036388">
    <property type="entry name" value="WH-like_DNA-bd_sf"/>
</dbReference>
<comment type="caution">
    <text evidence="5">The sequence shown here is derived from an EMBL/GenBank/DDBJ whole genome shotgun (WGS) entry which is preliminary data.</text>
</comment>
<reference evidence="6" key="1">
    <citation type="submission" date="2016-12" db="EMBL/GenBank/DDBJ databases">
        <title>Draft Genome Sequences od Carboxydothermus pertinax and islandicus, Hydrogenogenic Carboxydotrophic Bacteria.</title>
        <authorList>
            <person name="Fukuyama Y."/>
            <person name="Ohmae K."/>
            <person name="Yoneda Y."/>
            <person name="Yoshida T."/>
            <person name="Sako Y."/>
        </authorList>
    </citation>
    <scope>NUCLEOTIDE SEQUENCE [LARGE SCALE GENOMIC DNA]</scope>
    <source>
        <strain evidence="6">Ug1</strain>
    </source>
</reference>
<evidence type="ECO:0000313" key="5">
    <source>
        <dbReference type="EMBL" id="GAV22869.1"/>
    </source>
</evidence>
<dbReference type="InterPro" id="IPR050684">
    <property type="entry name" value="HTH-Siroheme_Decarb"/>
</dbReference>
<dbReference type="InterPro" id="IPR019888">
    <property type="entry name" value="Tscrpt_reg_AsnC-like"/>
</dbReference>
<dbReference type="PANTHER" id="PTHR43413:SF7">
    <property type="entry name" value="HTH-TYPE TRANSCRIPTIONAL REGULATOR PTR2"/>
    <property type="match status" value="1"/>
</dbReference>
<keyword evidence="3" id="KW-0804">Transcription</keyword>
<dbReference type="Gene3D" id="1.10.10.10">
    <property type="entry name" value="Winged helix-like DNA-binding domain superfamily/Winged helix DNA-binding domain"/>
    <property type="match status" value="1"/>
</dbReference>
<dbReference type="Pfam" id="PF01037">
    <property type="entry name" value="AsnC_trans_reg"/>
    <property type="match status" value="1"/>
</dbReference>
<dbReference type="OrthoDB" id="66249at2"/>
<dbReference type="Proteomes" id="UP000187485">
    <property type="component" value="Unassembled WGS sequence"/>
</dbReference>
<dbReference type="Pfam" id="PF13412">
    <property type="entry name" value="HTH_24"/>
    <property type="match status" value="1"/>
</dbReference>
<keyword evidence="2" id="KW-0238">DNA-binding</keyword>
<dbReference type="Gene3D" id="3.30.70.920">
    <property type="match status" value="1"/>
</dbReference>
<dbReference type="PROSITE" id="PS50956">
    <property type="entry name" value="HTH_ASNC_2"/>
    <property type="match status" value="1"/>
</dbReference>
<accession>A0A1L8CVI9</accession>
<dbReference type="GO" id="GO:0043565">
    <property type="term" value="F:sequence-specific DNA binding"/>
    <property type="evidence" value="ECO:0007669"/>
    <property type="project" value="InterPro"/>
</dbReference>
<evidence type="ECO:0000313" key="6">
    <source>
        <dbReference type="Proteomes" id="UP000187485"/>
    </source>
</evidence>
<dbReference type="SMART" id="SM00344">
    <property type="entry name" value="HTH_ASNC"/>
    <property type="match status" value="1"/>
</dbReference>
<dbReference type="SUPFAM" id="SSF54909">
    <property type="entry name" value="Dimeric alpha+beta barrel"/>
    <property type="match status" value="1"/>
</dbReference>
<dbReference type="InterPro" id="IPR036390">
    <property type="entry name" value="WH_DNA-bd_sf"/>
</dbReference>